<dbReference type="AlphaFoldDB" id="A0A1I7SBG8"/>
<dbReference type="Proteomes" id="UP000095284">
    <property type="component" value="Unplaced"/>
</dbReference>
<evidence type="ECO:0000313" key="7">
    <source>
        <dbReference type="Proteomes" id="UP000095284"/>
    </source>
</evidence>
<evidence type="ECO:0000259" key="6">
    <source>
        <dbReference type="Pfam" id="PF00171"/>
    </source>
</evidence>
<protein>
    <recommendedName>
        <fullName evidence="4">Aldehyde dehydrogenase</fullName>
    </recommendedName>
</protein>
<keyword evidence="3" id="KW-0520">NAD</keyword>
<dbReference type="InterPro" id="IPR012394">
    <property type="entry name" value="Aldehyde_DH_NAD(P)"/>
</dbReference>
<evidence type="ECO:0000256" key="2">
    <source>
        <dbReference type="ARBA" id="ARBA00023002"/>
    </source>
</evidence>
<evidence type="ECO:0000256" key="4">
    <source>
        <dbReference type="PIRNR" id="PIRNR036492"/>
    </source>
</evidence>
<dbReference type="PROSITE" id="PS00687">
    <property type="entry name" value="ALDEHYDE_DEHYDR_GLU"/>
    <property type="match status" value="1"/>
</dbReference>
<dbReference type="CDD" id="cd07087">
    <property type="entry name" value="ALDH_F3-13-14_CALDH-like"/>
    <property type="match status" value="1"/>
</dbReference>
<dbReference type="FunFam" id="3.40.605.10:FF:000004">
    <property type="entry name" value="Aldehyde dehydrogenase"/>
    <property type="match status" value="1"/>
</dbReference>
<dbReference type="Pfam" id="PF00171">
    <property type="entry name" value="Aldedh"/>
    <property type="match status" value="1"/>
</dbReference>
<dbReference type="FunFam" id="3.40.309.10:FF:000025">
    <property type="entry name" value="Aldehyde dehydrogenase"/>
    <property type="match status" value="1"/>
</dbReference>
<dbReference type="Gene3D" id="3.40.605.10">
    <property type="entry name" value="Aldehyde Dehydrogenase, Chain A, domain 1"/>
    <property type="match status" value="1"/>
</dbReference>
<dbReference type="WBParaSite" id="BXY_1036600.1">
    <property type="protein sequence ID" value="BXY_1036600.1"/>
    <property type="gene ID" value="BXY_1036600"/>
</dbReference>
<dbReference type="GO" id="GO:0005737">
    <property type="term" value="C:cytoplasm"/>
    <property type="evidence" value="ECO:0007669"/>
    <property type="project" value="TreeGrafter"/>
</dbReference>
<dbReference type="SUPFAM" id="SSF53720">
    <property type="entry name" value="ALDH-like"/>
    <property type="match status" value="1"/>
</dbReference>
<evidence type="ECO:0000256" key="1">
    <source>
        <dbReference type="ARBA" id="ARBA00009986"/>
    </source>
</evidence>
<dbReference type="InterPro" id="IPR015590">
    <property type="entry name" value="Aldehyde_DH_dom"/>
</dbReference>
<dbReference type="InterPro" id="IPR029510">
    <property type="entry name" value="Ald_DH_CS_GLU"/>
</dbReference>
<reference evidence="8" key="1">
    <citation type="submission" date="2016-11" db="UniProtKB">
        <authorList>
            <consortium name="WormBaseParasite"/>
        </authorList>
    </citation>
    <scope>IDENTIFICATION</scope>
</reference>
<comment type="similarity">
    <text evidence="1 4 5">Belongs to the aldehyde dehydrogenase family.</text>
</comment>
<evidence type="ECO:0000256" key="5">
    <source>
        <dbReference type="RuleBase" id="RU003345"/>
    </source>
</evidence>
<dbReference type="GO" id="GO:0006081">
    <property type="term" value="P:aldehyde metabolic process"/>
    <property type="evidence" value="ECO:0007669"/>
    <property type="project" value="InterPro"/>
</dbReference>
<dbReference type="Gene3D" id="3.40.309.10">
    <property type="entry name" value="Aldehyde Dehydrogenase, Chain A, domain 2"/>
    <property type="match status" value="1"/>
</dbReference>
<evidence type="ECO:0000313" key="8">
    <source>
        <dbReference type="WBParaSite" id="BXY_1036600.1"/>
    </source>
</evidence>
<dbReference type="PANTHER" id="PTHR43570:SF16">
    <property type="entry name" value="ALDEHYDE DEHYDROGENASE TYPE III, ISOFORM Q"/>
    <property type="match status" value="1"/>
</dbReference>
<sequence>MGSFSEFEEAVQRLRDGFNEGLNHPVEERRRHLENLSAMLKENEDAFCRALHQDLRKSHFESKTQELYFSGCIISTALSNLDSWMAPQKVSRSILQATDSTYIHSEPLGVVLIVGTWNFPVQLLLSPLIGALAAGNTILIKPSEMAAATEKLFVELFPKYFDERVIKVVTGGKEEMGEILKLRFDHIFFTGSTSVGRIVMKAAAENLTPVTLELGGKSPVIIDTDADLRTTAKRVTWGKLINNGQVCVTPDYVLLIGDSERRKEFTDECVKCVKELYGEDAQKSPDYGRIINESNFDRLSKIIDGTNGKILYGGRRDRSDKFIEPTIISVEPHDITLADELFGPILPVLTVPTLDDAIKYIRGREKPLVCYLFSNNKKTVEKVKQKTSSGTLTINDVIMHMTVETLPFGGVGHSGTGRYQGKTTFDTFSNKKSVYHRTSWFEWLLWMRYPPFTADKLKWMCRLILSSKIRLPF</sequence>
<dbReference type="InterPro" id="IPR016161">
    <property type="entry name" value="Ald_DH/histidinol_DH"/>
</dbReference>
<dbReference type="InterPro" id="IPR016162">
    <property type="entry name" value="Ald_DH_N"/>
</dbReference>
<proteinExistence type="inferred from homology"/>
<dbReference type="PIRSF" id="PIRSF036492">
    <property type="entry name" value="ALDH"/>
    <property type="match status" value="1"/>
</dbReference>
<feature type="domain" description="Aldehyde dehydrogenase" evidence="6">
    <location>
        <begin position="6"/>
        <end position="434"/>
    </location>
</feature>
<accession>A0A1I7SBG8</accession>
<name>A0A1I7SBG8_BURXY</name>
<keyword evidence="2 4" id="KW-0560">Oxidoreductase</keyword>
<dbReference type="eggNOG" id="KOG2456">
    <property type="taxonomic scope" value="Eukaryota"/>
</dbReference>
<dbReference type="PANTHER" id="PTHR43570">
    <property type="entry name" value="ALDEHYDE DEHYDROGENASE"/>
    <property type="match status" value="1"/>
</dbReference>
<dbReference type="InterPro" id="IPR016163">
    <property type="entry name" value="Ald_DH_C"/>
</dbReference>
<organism evidence="7 8">
    <name type="scientific">Bursaphelenchus xylophilus</name>
    <name type="common">Pinewood nematode worm</name>
    <name type="synonym">Aphelenchoides xylophilus</name>
    <dbReference type="NCBI Taxonomy" id="6326"/>
    <lineage>
        <taxon>Eukaryota</taxon>
        <taxon>Metazoa</taxon>
        <taxon>Ecdysozoa</taxon>
        <taxon>Nematoda</taxon>
        <taxon>Chromadorea</taxon>
        <taxon>Rhabditida</taxon>
        <taxon>Tylenchina</taxon>
        <taxon>Tylenchomorpha</taxon>
        <taxon>Aphelenchoidea</taxon>
        <taxon>Aphelenchoididae</taxon>
        <taxon>Bursaphelenchus</taxon>
    </lineage>
</organism>
<dbReference type="GO" id="GO:0004029">
    <property type="term" value="F:aldehyde dehydrogenase (NAD+) activity"/>
    <property type="evidence" value="ECO:0007669"/>
    <property type="project" value="TreeGrafter"/>
</dbReference>
<evidence type="ECO:0000256" key="3">
    <source>
        <dbReference type="ARBA" id="ARBA00023027"/>
    </source>
</evidence>